<evidence type="ECO:0000256" key="1">
    <source>
        <dbReference type="ARBA" id="ARBA00009431"/>
    </source>
</evidence>
<protein>
    <submittedName>
        <fullName evidence="6">Uncharacterized protein</fullName>
    </submittedName>
</protein>
<dbReference type="SUPFAM" id="SSF53474">
    <property type="entry name" value="alpha/beta-Hydrolases"/>
    <property type="match status" value="1"/>
</dbReference>
<dbReference type="GO" id="GO:0006508">
    <property type="term" value="P:proteolysis"/>
    <property type="evidence" value="ECO:0007669"/>
    <property type="project" value="UniProtKB-KW"/>
</dbReference>
<evidence type="ECO:0000256" key="5">
    <source>
        <dbReference type="ARBA" id="ARBA00023180"/>
    </source>
</evidence>
<organism evidence="6 7">
    <name type="scientific">Mycena metata</name>
    <dbReference type="NCBI Taxonomy" id="1033252"/>
    <lineage>
        <taxon>Eukaryota</taxon>
        <taxon>Fungi</taxon>
        <taxon>Dikarya</taxon>
        <taxon>Basidiomycota</taxon>
        <taxon>Agaricomycotina</taxon>
        <taxon>Agaricomycetes</taxon>
        <taxon>Agaricomycetidae</taxon>
        <taxon>Agaricales</taxon>
        <taxon>Marasmiineae</taxon>
        <taxon>Mycenaceae</taxon>
        <taxon>Mycena</taxon>
    </lineage>
</organism>
<comment type="caution">
    <text evidence="6">The sequence shown here is derived from an EMBL/GenBank/DDBJ whole genome shotgun (WGS) entry which is preliminary data.</text>
</comment>
<evidence type="ECO:0000256" key="2">
    <source>
        <dbReference type="ARBA" id="ARBA00022645"/>
    </source>
</evidence>
<comment type="similarity">
    <text evidence="1">Belongs to the peptidase S10 family.</text>
</comment>
<evidence type="ECO:0000256" key="3">
    <source>
        <dbReference type="ARBA" id="ARBA00022670"/>
    </source>
</evidence>
<sequence length="88" mass="9648">GSFEDVQLSPLYFDRTDVKEAIHAPLNVSWTECSSNVFPNGDASLSSALSVLPNVIEKSARTVIAHGLANFIFIAEGFAPNFSHRRRL</sequence>
<feature type="non-terminal residue" evidence="6">
    <location>
        <position position="1"/>
    </location>
</feature>
<dbReference type="InterPro" id="IPR001563">
    <property type="entry name" value="Peptidase_S10"/>
</dbReference>
<accession>A0AAD7H0I5</accession>
<evidence type="ECO:0000256" key="4">
    <source>
        <dbReference type="ARBA" id="ARBA00022801"/>
    </source>
</evidence>
<gene>
    <name evidence="6" type="ORF">B0H16DRAFT_1344683</name>
</gene>
<dbReference type="Pfam" id="PF00450">
    <property type="entry name" value="Peptidase_S10"/>
    <property type="match status" value="1"/>
</dbReference>
<dbReference type="InterPro" id="IPR029058">
    <property type="entry name" value="AB_hydrolase_fold"/>
</dbReference>
<reference evidence="6" key="1">
    <citation type="submission" date="2023-03" db="EMBL/GenBank/DDBJ databases">
        <title>Massive genome expansion in bonnet fungi (Mycena s.s.) driven by repeated elements and novel gene families across ecological guilds.</title>
        <authorList>
            <consortium name="Lawrence Berkeley National Laboratory"/>
            <person name="Harder C.B."/>
            <person name="Miyauchi S."/>
            <person name="Viragh M."/>
            <person name="Kuo A."/>
            <person name="Thoen E."/>
            <person name="Andreopoulos B."/>
            <person name="Lu D."/>
            <person name="Skrede I."/>
            <person name="Drula E."/>
            <person name="Henrissat B."/>
            <person name="Morin E."/>
            <person name="Kohler A."/>
            <person name="Barry K."/>
            <person name="LaButti K."/>
            <person name="Morin E."/>
            <person name="Salamov A."/>
            <person name="Lipzen A."/>
            <person name="Mereny Z."/>
            <person name="Hegedus B."/>
            <person name="Baldrian P."/>
            <person name="Stursova M."/>
            <person name="Weitz H."/>
            <person name="Taylor A."/>
            <person name="Grigoriev I.V."/>
            <person name="Nagy L.G."/>
            <person name="Martin F."/>
            <person name="Kauserud H."/>
        </authorList>
    </citation>
    <scope>NUCLEOTIDE SEQUENCE</scope>
    <source>
        <strain evidence="6">CBHHK182m</strain>
    </source>
</reference>
<dbReference type="EMBL" id="JARKIB010000424">
    <property type="protein sequence ID" value="KAJ7709217.1"/>
    <property type="molecule type" value="Genomic_DNA"/>
</dbReference>
<dbReference type="Proteomes" id="UP001215598">
    <property type="component" value="Unassembled WGS sequence"/>
</dbReference>
<keyword evidence="4" id="KW-0378">Hydrolase</keyword>
<keyword evidence="3" id="KW-0645">Protease</keyword>
<evidence type="ECO:0000313" key="7">
    <source>
        <dbReference type="Proteomes" id="UP001215598"/>
    </source>
</evidence>
<evidence type="ECO:0000313" key="6">
    <source>
        <dbReference type="EMBL" id="KAJ7709217.1"/>
    </source>
</evidence>
<name>A0AAD7H0I5_9AGAR</name>
<keyword evidence="7" id="KW-1185">Reference proteome</keyword>
<dbReference type="AlphaFoldDB" id="A0AAD7H0I5"/>
<dbReference type="GO" id="GO:0004185">
    <property type="term" value="F:serine-type carboxypeptidase activity"/>
    <property type="evidence" value="ECO:0007669"/>
    <property type="project" value="InterPro"/>
</dbReference>
<dbReference type="Gene3D" id="3.40.50.1820">
    <property type="entry name" value="alpha/beta hydrolase"/>
    <property type="match status" value="1"/>
</dbReference>
<keyword evidence="2" id="KW-0121">Carboxypeptidase</keyword>
<proteinExistence type="inferred from homology"/>
<keyword evidence="5" id="KW-0325">Glycoprotein</keyword>